<feature type="region of interest" description="Disordered" evidence="1">
    <location>
        <begin position="50"/>
        <end position="108"/>
    </location>
</feature>
<reference evidence="4" key="2">
    <citation type="submission" date="2020-04" db="EMBL/GenBank/DDBJ databases">
        <authorList>
            <consortium name="NCBI Genome Project"/>
        </authorList>
    </citation>
    <scope>NUCLEOTIDE SEQUENCE</scope>
    <source>
        <strain evidence="4">CBS 304.34</strain>
    </source>
</reference>
<reference evidence="2 4" key="1">
    <citation type="journal article" date="2020" name="Stud. Mycol.">
        <title>101 Dothideomycetes genomes: a test case for predicting lifestyles and emergence of pathogens.</title>
        <authorList>
            <person name="Haridas S."/>
            <person name="Albert R."/>
            <person name="Binder M."/>
            <person name="Bloem J."/>
            <person name="Labutti K."/>
            <person name="Salamov A."/>
            <person name="Andreopoulos B."/>
            <person name="Baker S."/>
            <person name="Barry K."/>
            <person name="Bills G."/>
            <person name="Bluhm B."/>
            <person name="Cannon C."/>
            <person name="Castanera R."/>
            <person name="Culley D."/>
            <person name="Daum C."/>
            <person name="Ezra D."/>
            <person name="Gonzalez J."/>
            <person name="Henrissat B."/>
            <person name="Kuo A."/>
            <person name="Liang C."/>
            <person name="Lipzen A."/>
            <person name="Lutzoni F."/>
            <person name="Magnuson J."/>
            <person name="Mondo S."/>
            <person name="Nolan M."/>
            <person name="Ohm R."/>
            <person name="Pangilinan J."/>
            <person name="Park H.-J."/>
            <person name="Ramirez L."/>
            <person name="Alfaro M."/>
            <person name="Sun H."/>
            <person name="Tritt A."/>
            <person name="Yoshinaga Y."/>
            <person name="Zwiers L.-H."/>
            <person name="Turgeon B."/>
            <person name="Goodwin S."/>
            <person name="Spatafora J."/>
            <person name="Crous P."/>
            <person name="Grigoriev I."/>
        </authorList>
    </citation>
    <scope>NUCLEOTIDE SEQUENCE</scope>
    <source>
        <strain evidence="2 4">CBS 304.34</strain>
    </source>
</reference>
<sequence length="371" mass="41836">MAKPQRINGYSGTVVEYSHYLEQLVYQLRTQVLQLQIQVQNLHQQLDQRSAPVQCQPSPTQPSSEKWKFRIETPGEQSSKPPRKPPRKPTSEPTSEPASEPTSEPSELSKLLSLIPKDENEWSARRQLVCLSEPEDLVDAFCLLTRLSSQSCPLRTGDKPEDGASISDVLQDYGQFSIALNGRRNHAIQISNYSTVLFVNLVSIDLATGATLEAADSHMKKVLKVLQRKCEADSKYLSRLRTAALWPVQQTKELYQKGLMHRAWEIFVICGPSIHNYKSITYCSGSAEFANKVVVCKPPEIEPQAEISFDVAFLSKIILGERRSLYVESGLYGHAKDRECPRQTKENLMNVRTGPACNPTRTITHQLHLYI</sequence>
<keyword evidence="3" id="KW-1185">Reference proteome</keyword>
<feature type="compositionally biased region" description="Polar residues" evidence="1">
    <location>
        <begin position="51"/>
        <end position="64"/>
    </location>
</feature>
<dbReference type="RefSeq" id="XP_033579765.1">
    <property type="nucleotide sequence ID" value="XM_033725138.1"/>
</dbReference>
<evidence type="ECO:0000313" key="3">
    <source>
        <dbReference type="Proteomes" id="UP000504636"/>
    </source>
</evidence>
<evidence type="ECO:0000313" key="4">
    <source>
        <dbReference type="RefSeq" id="XP_033579765.1"/>
    </source>
</evidence>
<proteinExistence type="predicted"/>
<evidence type="ECO:0000256" key="1">
    <source>
        <dbReference type="SAM" id="MobiDB-lite"/>
    </source>
</evidence>
<evidence type="ECO:0000313" key="2">
    <source>
        <dbReference type="EMBL" id="KAF2812801.1"/>
    </source>
</evidence>
<organism evidence="2">
    <name type="scientific">Mytilinidion resinicola</name>
    <dbReference type="NCBI Taxonomy" id="574789"/>
    <lineage>
        <taxon>Eukaryota</taxon>
        <taxon>Fungi</taxon>
        <taxon>Dikarya</taxon>
        <taxon>Ascomycota</taxon>
        <taxon>Pezizomycotina</taxon>
        <taxon>Dothideomycetes</taxon>
        <taxon>Pleosporomycetidae</taxon>
        <taxon>Mytilinidiales</taxon>
        <taxon>Mytilinidiaceae</taxon>
        <taxon>Mytilinidion</taxon>
    </lineage>
</organism>
<dbReference type="OrthoDB" id="3935133at2759"/>
<dbReference type="Proteomes" id="UP000504636">
    <property type="component" value="Unplaced"/>
</dbReference>
<dbReference type="EMBL" id="MU003696">
    <property type="protein sequence ID" value="KAF2812801.1"/>
    <property type="molecule type" value="Genomic_DNA"/>
</dbReference>
<reference evidence="4" key="3">
    <citation type="submission" date="2025-04" db="UniProtKB">
        <authorList>
            <consortium name="RefSeq"/>
        </authorList>
    </citation>
    <scope>IDENTIFICATION</scope>
    <source>
        <strain evidence="4">CBS 304.34</strain>
    </source>
</reference>
<dbReference type="GeneID" id="54466031"/>
<gene>
    <name evidence="2 4" type="ORF">BDZ99DRAFT_517114</name>
</gene>
<name>A0A6A6YVH4_9PEZI</name>
<accession>A0A6A6YVH4</accession>
<protein>
    <submittedName>
        <fullName evidence="2 4">Uncharacterized protein</fullName>
    </submittedName>
</protein>
<dbReference type="AlphaFoldDB" id="A0A6A6YVH4"/>
<feature type="compositionally biased region" description="Low complexity" evidence="1">
    <location>
        <begin position="91"/>
        <end position="108"/>
    </location>
</feature>